<proteinExistence type="predicted"/>
<gene>
    <name evidence="2" type="ORF">B0I36DRAFT_355038</name>
</gene>
<sequence length="147" mass="15813">MSLLGLPLDILTFLPAYFDNLRTLIQLQATCRALYAALERISPRTILALAVRSDFKQSKAWGSRPWVHTLALAVAGQVSDWAVGDLARTTRLQGAFQHGSRGILMLALEVAGLTLADLRDLCVDDSSSNSGPGPYMENYSSPAGGHA</sequence>
<dbReference type="AlphaFoldDB" id="A0A9P8XSP7"/>
<dbReference type="EMBL" id="JAGTJQ010000012">
    <property type="protein sequence ID" value="KAH7016198.1"/>
    <property type="molecule type" value="Genomic_DNA"/>
</dbReference>
<evidence type="ECO:0000256" key="1">
    <source>
        <dbReference type="SAM" id="MobiDB-lite"/>
    </source>
</evidence>
<name>A0A9P8XSP7_9PEZI</name>
<dbReference type="OrthoDB" id="2853639at2759"/>
<accession>A0A9P8XSP7</accession>
<reference evidence="2" key="1">
    <citation type="journal article" date="2021" name="Nat. Commun.">
        <title>Genetic determinants of endophytism in the Arabidopsis root mycobiome.</title>
        <authorList>
            <person name="Mesny F."/>
            <person name="Miyauchi S."/>
            <person name="Thiergart T."/>
            <person name="Pickel B."/>
            <person name="Atanasova L."/>
            <person name="Karlsson M."/>
            <person name="Huettel B."/>
            <person name="Barry K.W."/>
            <person name="Haridas S."/>
            <person name="Chen C."/>
            <person name="Bauer D."/>
            <person name="Andreopoulos W."/>
            <person name="Pangilinan J."/>
            <person name="LaButti K."/>
            <person name="Riley R."/>
            <person name="Lipzen A."/>
            <person name="Clum A."/>
            <person name="Drula E."/>
            <person name="Henrissat B."/>
            <person name="Kohler A."/>
            <person name="Grigoriev I.V."/>
            <person name="Martin F.M."/>
            <person name="Hacquard S."/>
        </authorList>
    </citation>
    <scope>NUCLEOTIDE SEQUENCE</scope>
    <source>
        <strain evidence="2">MPI-CAGE-CH-0230</strain>
    </source>
</reference>
<evidence type="ECO:0000313" key="2">
    <source>
        <dbReference type="EMBL" id="KAH7016198.1"/>
    </source>
</evidence>
<feature type="region of interest" description="Disordered" evidence="1">
    <location>
        <begin position="126"/>
        <end position="147"/>
    </location>
</feature>
<evidence type="ECO:0000313" key="3">
    <source>
        <dbReference type="Proteomes" id="UP000756346"/>
    </source>
</evidence>
<dbReference type="RefSeq" id="XP_046005822.1">
    <property type="nucleotide sequence ID" value="XM_046157388.1"/>
</dbReference>
<evidence type="ECO:0008006" key="4">
    <source>
        <dbReference type="Google" id="ProtNLM"/>
    </source>
</evidence>
<dbReference type="GeneID" id="70186934"/>
<organism evidence="2 3">
    <name type="scientific">Microdochium trichocladiopsis</name>
    <dbReference type="NCBI Taxonomy" id="1682393"/>
    <lineage>
        <taxon>Eukaryota</taxon>
        <taxon>Fungi</taxon>
        <taxon>Dikarya</taxon>
        <taxon>Ascomycota</taxon>
        <taxon>Pezizomycotina</taxon>
        <taxon>Sordariomycetes</taxon>
        <taxon>Xylariomycetidae</taxon>
        <taxon>Xylariales</taxon>
        <taxon>Microdochiaceae</taxon>
        <taxon>Microdochium</taxon>
    </lineage>
</organism>
<keyword evidence="3" id="KW-1185">Reference proteome</keyword>
<protein>
    <recommendedName>
        <fullName evidence="4">F-box domain-containing protein</fullName>
    </recommendedName>
</protein>
<dbReference type="Proteomes" id="UP000756346">
    <property type="component" value="Unassembled WGS sequence"/>
</dbReference>
<comment type="caution">
    <text evidence="2">The sequence shown here is derived from an EMBL/GenBank/DDBJ whole genome shotgun (WGS) entry which is preliminary data.</text>
</comment>